<feature type="region of interest" description="Disordered" evidence="1">
    <location>
        <begin position="794"/>
        <end position="828"/>
    </location>
</feature>
<feature type="region of interest" description="Disordered" evidence="1">
    <location>
        <begin position="270"/>
        <end position="289"/>
    </location>
</feature>
<feature type="compositionally biased region" description="Polar residues" evidence="1">
    <location>
        <begin position="794"/>
        <end position="814"/>
    </location>
</feature>
<dbReference type="OMA" id="HWNSSSI"/>
<keyword evidence="2" id="KW-0472">Membrane</keyword>
<organism evidence="3 4">
    <name type="scientific">Blomia tropicalis</name>
    <name type="common">Mite</name>
    <dbReference type="NCBI Taxonomy" id="40697"/>
    <lineage>
        <taxon>Eukaryota</taxon>
        <taxon>Metazoa</taxon>
        <taxon>Ecdysozoa</taxon>
        <taxon>Arthropoda</taxon>
        <taxon>Chelicerata</taxon>
        <taxon>Arachnida</taxon>
        <taxon>Acari</taxon>
        <taxon>Acariformes</taxon>
        <taxon>Sarcoptiformes</taxon>
        <taxon>Astigmata</taxon>
        <taxon>Glycyphagoidea</taxon>
        <taxon>Echimyopodidae</taxon>
        <taxon>Blomia</taxon>
    </lineage>
</organism>
<feature type="compositionally biased region" description="Basic and acidic residues" evidence="1">
    <location>
        <begin position="815"/>
        <end position="828"/>
    </location>
</feature>
<reference evidence="3" key="1">
    <citation type="submission" date="2022-12" db="EMBL/GenBank/DDBJ databases">
        <title>Genome assemblies of Blomia tropicalis.</title>
        <authorList>
            <person name="Cui Y."/>
        </authorList>
    </citation>
    <scope>NUCLEOTIDE SEQUENCE</scope>
    <source>
        <tissue evidence="3">Adult mites</tissue>
    </source>
</reference>
<evidence type="ECO:0000313" key="4">
    <source>
        <dbReference type="Proteomes" id="UP001142055"/>
    </source>
</evidence>
<feature type="transmembrane region" description="Helical" evidence="2">
    <location>
        <begin position="752"/>
        <end position="775"/>
    </location>
</feature>
<name>A0A9Q0MGT7_BLOTA</name>
<evidence type="ECO:0000313" key="3">
    <source>
        <dbReference type="EMBL" id="KAJ6224162.1"/>
    </source>
</evidence>
<feature type="compositionally biased region" description="Low complexity" evidence="1">
    <location>
        <begin position="275"/>
        <end position="288"/>
    </location>
</feature>
<accession>A0A9Q0MGT7</accession>
<sequence length="828" mass="91371">MQPNEMVAERSNRKQTNRQRIYSIWPKYNDKSTFAIVGSNIIIKRPSSSSSSLSFSSSSISLKIKPKNMVTSHKRPTTTIPIQLGPIESSESLRRDRRHHWNSSSICNNGNNSSWSLSVMITMAILVTTLSPSISIIAQGATIANEPFDLTSQVDIDLNRLGSAVASSANTSRHVPKDDFQTAKIEVYTIAPDSNEATFQPDRALLQRGPLRSPIYLGNNRGSAPRPYFFNFTRLLMNRARSSSTTPQTVRVPAIQKKYIFIDKTPSSSPQTIVNTESTTSNRRISNNSRRKGKTLVKVKVKDGNDHLLLFDRTTTTQLPTSEHLTTLNLSSTASDAIENILRKRSDSDLLTNEPTVGIIRSSRSFAASQSTIKTTTTVAPPPTTTITLTTTTKTPNTNIPTTKLESNTVTTIQNDVMDQMTTTIVPELLDIRNKPDNPIVEIITLPTTQPTIESTTTKTTLPIDQTVTYETNASESTTITPQEMSTTTMITTQSEVKTTTIATIETDPPLSSSSTPTTTKMTTTITTPWMFNTPIRTFEKPKQPNRLQPTLSGTVYRQCHFDLTRLCPSLPVIGDKGRNLSPRMDNGLITCFGEGIINCNKRNGNYCRLVPIDVIEKSEEYDDDDDNGGGGNMHSDEVTHNIDNHNMGNNVNYFFCNVPLMTDHCDGLAKCELETITTTTTTTTTTASSTLMNFDNVRRNEITTTNERLLNSNENEPSMDDGSNVTNEIALNHSEEPPVTTIARPLSPLKIGLISLLIAIGSIIVILVTIVAYISWNKLKKQVSPANSTAIPTANHLWNDNSNGAPRVTSFTSRSDEEPKDNRDSRI</sequence>
<dbReference type="EMBL" id="JAPWDV010000001">
    <property type="protein sequence ID" value="KAJ6224162.1"/>
    <property type="molecule type" value="Genomic_DNA"/>
</dbReference>
<evidence type="ECO:0000256" key="2">
    <source>
        <dbReference type="SAM" id="Phobius"/>
    </source>
</evidence>
<protein>
    <submittedName>
        <fullName evidence="3">Uncharacterized protein</fullName>
    </submittedName>
</protein>
<gene>
    <name evidence="3" type="ORF">RDWZM_002707</name>
</gene>
<keyword evidence="2" id="KW-1133">Transmembrane helix</keyword>
<dbReference type="Proteomes" id="UP001142055">
    <property type="component" value="Chromosome 1"/>
</dbReference>
<evidence type="ECO:0000256" key="1">
    <source>
        <dbReference type="SAM" id="MobiDB-lite"/>
    </source>
</evidence>
<comment type="caution">
    <text evidence="3">The sequence shown here is derived from an EMBL/GenBank/DDBJ whole genome shotgun (WGS) entry which is preliminary data.</text>
</comment>
<proteinExistence type="predicted"/>
<dbReference type="AlphaFoldDB" id="A0A9Q0MGT7"/>
<keyword evidence="2" id="KW-0812">Transmembrane</keyword>
<keyword evidence="4" id="KW-1185">Reference proteome</keyword>